<name>A0ABU0CVS0_9BACI</name>
<protein>
    <submittedName>
        <fullName evidence="1">Uncharacterized protein</fullName>
    </submittedName>
</protein>
<organism evidence="1 2">
    <name type="scientific">Caldalkalibacillus uzonensis</name>
    <dbReference type="NCBI Taxonomy" id="353224"/>
    <lineage>
        <taxon>Bacteria</taxon>
        <taxon>Bacillati</taxon>
        <taxon>Bacillota</taxon>
        <taxon>Bacilli</taxon>
        <taxon>Bacillales</taxon>
        <taxon>Bacillaceae</taxon>
        <taxon>Caldalkalibacillus</taxon>
    </lineage>
</organism>
<keyword evidence="2" id="KW-1185">Reference proteome</keyword>
<reference evidence="1 2" key="1">
    <citation type="submission" date="2023-07" db="EMBL/GenBank/DDBJ databases">
        <title>Genomic Encyclopedia of Type Strains, Phase IV (KMG-IV): sequencing the most valuable type-strain genomes for metagenomic binning, comparative biology and taxonomic classification.</title>
        <authorList>
            <person name="Goeker M."/>
        </authorList>
    </citation>
    <scope>NUCLEOTIDE SEQUENCE [LARGE SCALE GENOMIC DNA]</scope>
    <source>
        <strain evidence="1 2">DSM 17740</strain>
    </source>
</reference>
<comment type="caution">
    <text evidence="1">The sequence shown here is derived from an EMBL/GenBank/DDBJ whole genome shotgun (WGS) entry which is preliminary data.</text>
</comment>
<accession>A0ABU0CVS0</accession>
<dbReference type="Proteomes" id="UP001232445">
    <property type="component" value="Unassembled WGS sequence"/>
</dbReference>
<evidence type="ECO:0000313" key="1">
    <source>
        <dbReference type="EMBL" id="MDQ0340522.1"/>
    </source>
</evidence>
<evidence type="ECO:0000313" key="2">
    <source>
        <dbReference type="Proteomes" id="UP001232445"/>
    </source>
</evidence>
<dbReference type="RefSeq" id="WP_307342288.1">
    <property type="nucleotide sequence ID" value="NZ_JAUSUQ010000015.1"/>
</dbReference>
<proteinExistence type="predicted"/>
<gene>
    <name evidence="1" type="ORF">J2S00_003346</name>
</gene>
<sequence length="174" mass="19693">MSNLTDIKQKILQLEGGAFQELCDAYLSKIGYDNILALGMKPGTKKTTIGIPDTYFLNSQNKYIFVMYTTQQSDIYKKLYQDICDCLNPEKTGVETANIAEIICCFTSSNLSAGEHYRLMEVCRSKGVLLHLIGIDELAKEIYNRFHGLARDFLGLSIGTDQIFEYRQEFCVSP</sequence>
<dbReference type="EMBL" id="JAUSUQ010000015">
    <property type="protein sequence ID" value="MDQ0340522.1"/>
    <property type="molecule type" value="Genomic_DNA"/>
</dbReference>